<dbReference type="GO" id="GO:0046872">
    <property type="term" value="F:metal ion binding"/>
    <property type="evidence" value="ECO:0007669"/>
    <property type="project" value="UniProtKB-KW"/>
</dbReference>
<evidence type="ECO:0000256" key="12">
    <source>
        <dbReference type="ARBA" id="ARBA00023254"/>
    </source>
</evidence>
<evidence type="ECO:0000256" key="4">
    <source>
        <dbReference type="ARBA" id="ARBA00022723"/>
    </source>
</evidence>
<gene>
    <name evidence="14" type="ORF">HCN44_006393</name>
</gene>
<organism evidence="14 15">
    <name type="scientific">Aphidius gifuensis</name>
    <name type="common">Parasitoid wasp</name>
    <dbReference type="NCBI Taxonomy" id="684658"/>
    <lineage>
        <taxon>Eukaryota</taxon>
        <taxon>Metazoa</taxon>
        <taxon>Ecdysozoa</taxon>
        <taxon>Arthropoda</taxon>
        <taxon>Hexapoda</taxon>
        <taxon>Insecta</taxon>
        <taxon>Pterygota</taxon>
        <taxon>Neoptera</taxon>
        <taxon>Endopterygota</taxon>
        <taxon>Hymenoptera</taxon>
        <taxon>Apocrita</taxon>
        <taxon>Ichneumonoidea</taxon>
        <taxon>Braconidae</taxon>
        <taxon>Aphidiinae</taxon>
        <taxon>Aphidius</taxon>
    </lineage>
</organism>
<keyword evidence="15" id="KW-1185">Reference proteome</keyword>
<dbReference type="GO" id="GO:0000712">
    <property type="term" value="P:resolution of meiotic recombination intermediates"/>
    <property type="evidence" value="ECO:0007669"/>
    <property type="project" value="TreeGrafter"/>
</dbReference>
<comment type="cofactor">
    <cofactor evidence="1">
        <name>Mg(2+)</name>
        <dbReference type="ChEBI" id="CHEBI:18420"/>
    </cofactor>
</comment>
<keyword evidence="4" id="KW-0479">Metal-binding</keyword>
<keyword evidence="11" id="KW-0539">Nucleus</keyword>
<proteinExistence type="predicted"/>
<evidence type="ECO:0000256" key="3">
    <source>
        <dbReference type="ARBA" id="ARBA00022722"/>
    </source>
</evidence>
<dbReference type="OrthoDB" id="343092at2759"/>
<evidence type="ECO:0000256" key="6">
    <source>
        <dbReference type="ARBA" id="ARBA00022763"/>
    </source>
</evidence>
<dbReference type="Pfam" id="PF21292">
    <property type="entry name" value="EME1-MUS81_C"/>
    <property type="match status" value="1"/>
</dbReference>
<dbReference type="Proteomes" id="UP000639338">
    <property type="component" value="Unassembled WGS sequence"/>
</dbReference>
<dbReference type="Gene3D" id="1.10.150.670">
    <property type="entry name" value="Crossover junction endonuclease EME1, DNA-binding domain"/>
    <property type="match status" value="1"/>
</dbReference>
<dbReference type="EMBL" id="JACMRX010000003">
    <property type="protein sequence ID" value="KAF7993333.1"/>
    <property type="molecule type" value="Genomic_DNA"/>
</dbReference>
<evidence type="ECO:0000256" key="13">
    <source>
        <dbReference type="SAM" id="MobiDB-lite"/>
    </source>
</evidence>
<feature type="compositionally biased region" description="Basic and acidic residues" evidence="13">
    <location>
        <begin position="75"/>
        <end position="84"/>
    </location>
</feature>
<dbReference type="GO" id="GO:0048476">
    <property type="term" value="C:Holliday junction resolvase complex"/>
    <property type="evidence" value="ECO:0007669"/>
    <property type="project" value="InterPro"/>
</dbReference>
<evidence type="ECO:0000313" key="14">
    <source>
        <dbReference type="EMBL" id="KAF7993333.1"/>
    </source>
</evidence>
<evidence type="ECO:0000313" key="15">
    <source>
        <dbReference type="Proteomes" id="UP000639338"/>
    </source>
</evidence>
<accession>A0A835CTJ1</accession>
<evidence type="ECO:0008006" key="16">
    <source>
        <dbReference type="Google" id="ProtNLM"/>
    </source>
</evidence>
<dbReference type="GO" id="GO:0005634">
    <property type="term" value="C:nucleus"/>
    <property type="evidence" value="ECO:0007669"/>
    <property type="project" value="UniProtKB-SubCell"/>
</dbReference>
<keyword evidence="9" id="KW-0233">DNA recombination</keyword>
<evidence type="ECO:0000256" key="1">
    <source>
        <dbReference type="ARBA" id="ARBA00001946"/>
    </source>
</evidence>
<evidence type="ECO:0000256" key="7">
    <source>
        <dbReference type="ARBA" id="ARBA00022801"/>
    </source>
</evidence>
<keyword evidence="8" id="KW-0460">Magnesium</keyword>
<keyword evidence="7" id="KW-0378">Hydrolase</keyword>
<dbReference type="Gene3D" id="3.40.50.10130">
    <property type="match status" value="1"/>
</dbReference>
<feature type="region of interest" description="Disordered" evidence="13">
    <location>
        <begin position="75"/>
        <end position="103"/>
    </location>
</feature>
<dbReference type="GO" id="GO:0008821">
    <property type="term" value="F:crossover junction DNA endonuclease activity"/>
    <property type="evidence" value="ECO:0007669"/>
    <property type="project" value="TreeGrafter"/>
</dbReference>
<name>A0A835CTJ1_APHGI</name>
<evidence type="ECO:0000256" key="11">
    <source>
        <dbReference type="ARBA" id="ARBA00023242"/>
    </source>
</evidence>
<evidence type="ECO:0000256" key="9">
    <source>
        <dbReference type="ARBA" id="ARBA00023172"/>
    </source>
</evidence>
<evidence type="ECO:0000256" key="5">
    <source>
        <dbReference type="ARBA" id="ARBA00022759"/>
    </source>
</evidence>
<keyword evidence="3" id="KW-0540">Nuclease</keyword>
<dbReference type="GO" id="GO:0031297">
    <property type="term" value="P:replication fork processing"/>
    <property type="evidence" value="ECO:0007669"/>
    <property type="project" value="TreeGrafter"/>
</dbReference>
<reference evidence="14 15" key="1">
    <citation type="submission" date="2020-08" db="EMBL/GenBank/DDBJ databases">
        <title>Aphidius gifuensis genome sequencing and assembly.</title>
        <authorList>
            <person name="Du Z."/>
        </authorList>
    </citation>
    <scope>NUCLEOTIDE SEQUENCE [LARGE SCALE GENOMIC DNA]</scope>
    <source>
        <strain evidence="14">YNYX2018</strain>
        <tissue evidence="14">Adults</tissue>
    </source>
</reference>
<keyword evidence="5" id="KW-0255">Endonuclease</keyword>
<sequence>MKMDTIICLSDSDKSNDSLIFSQKQQSQNTPSSPVNHYNYDDIEIDDLPVLNIPSNYSPLRRKISPVCSPIKTKITQDKNEPVKTKKKTRQPKPIDEEKLKRQRDAKIEKLEKKIALMIQKNSKPGECMKFIKVELDETLKSFDFYQQSLSELIGAGVSFKEVSMMIPNSIKWIKINEEYSIDEKEINIQTKKQEEEENLVLIIWDVEYVVKLFNDNELSSTIINISKILTNKRLSIIIYHLEDYFLAKKNAGGKKKEQQYFKDLKKLPKIDRNLFEITLVELQLEINCNFRLIDDFEEISLVIYQYTKSFAEIDYKKNEAAIMEEMDFYAAGENRDTVGVDKDGNGLKNLWIKQLCMFNAVGLSTAEAICSVYPSPVALMNAFVNCSIEEGEALLKDIPIKRADDPLATHRKIGPELSKKLHRMFTSEDGEKLLF</sequence>
<dbReference type="PANTHER" id="PTHR21077:SF5">
    <property type="entry name" value="CROSSOVER JUNCTION ENDONUCLEASE MMS4"/>
    <property type="match status" value="1"/>
</dbReference>
<dbReference type="InterPro" id="IPR033310">
    <property type="entry name" value="Mms4/EME1/EME2"/>
</dbReference>
<evidence type="ECO:0000256" key="8">
    <source>
        <dbReference type="ARBA" id="ARBA00022842"/>
    </source>
</evidence>
<keyword evidence="6" id="KW-0227">DNA damage</keyword>
<keyword evidence="12" id="KW-0469">Meiosis</keyword>
<keyword evidence="10" id="KW-0234">DNA repair</keyword>
<feature type="compositionally biased region" description="Basic and acidic residues" evidence="13">
    <location>
        <begin position="93"/>
        <end position="103"/>
    </location>
</feature>
<dbReference type="GO" id="GO:0006302">
    <property type="term" value="P:double-strand break repair"/>
    <property type="evidence" value="ECO:0007669"/>
    <property type="project" value="TreeGrafter"/>
</dbReference>
<evidence type="ECO:0000256" key="10">
    <source>
        <dbReference type="ARBA" id="ARBA00023204"/>
    </source>
</evidence>
<dbReference type="AlphaFoldDB" id="A0A835CTJ1"/>
<protein>
    <recommendedName>
        <fullName evidence="16">Crossover junction endonuclease EME1</fullName>
    </recommendedName>
</protein>
<comment type="subcellular location">
    <subcellularLocation>
        <location evidence="2">Nucleus</location>
    </subcellularLocation>
</comment>
<evidence type="ECO:0000256" key="2">
    <source>
        <dbReference type="ARBA" id="ARBA00004123"/>
    </source>
</evidence>
<dbReference type="InterPro" id="IPR042530">
    <property type="entry name" value="EME1/EME2_C"/>
</dbReference>
<comment type="caution">
    <text evidence="14">The sequence shown here is derived from an EMBL/GenBank/DDBJ whole genome shotgun (WGS) entry which is preliminary data.</text>
</comment>
<dbReference type="GO" id="GO:0031573">
    <property type="term" value="P:mitotic intra-S DNA damage checkpoint signaling"/>
    <property type="evidence" value="ECO:0007669"/>
    <property type="project" value="TreeGrafter"/>
</dbReference>
<dbReference type="PANTHER" id="PTHR21077">
    <property type="entry name" value="EME1 PROTEIN"/>
    <property type="match status" value="1"/>
</dbReference>